<dbReference type="EMBL" id="CP030760">
    <property type="protein sequence ID" value="AXA41786.1"/>
    <property type="molecule type" value="Genomic_DNA"/>
</dbReference>
<name>A0A2Z4YKQ2_RHILE</name>
<proteinExistence type="predicted"/>
<accession>A0A2Z4YKQ2</accession>
<reference evidence="1 2" key="1">
    <citation type="submission" date="2018-07" db="EMBL/GenBank/DDBJ databases">
        <title>Rhizobium leguminosarum strain:ATCC 14479 Genome sequencing and assembly.</title>
        <authorList>
            <person name="Chakraborty R."/>
        </authorList>
    </citation>
    <scope>NUCLEOTIDE SEQUENCE [LARGE SCALE GENOMIC DNA]</scope>
    <source>
        <strain evidence="1 2">ATCC 14479</strain>
    </source>
</reference>
<protein>
    <submittedName>
        <fullName evidence="1">Uncharacterized protein</fullName>
    </submittedName>
</protein>
<dbReference type="RefSeq" id="WP_112906247.1">
    <property type="nucleotide sequence ID" value="NZ_CP030760.1"/>
</dbReference>
<gene>
    <name evidence="1" type="ORF">DLJ82_4223</name>
</gene>
<organism evidence="1 2">
    <name type="scientific">Rhizobium leguminosarum</name>
    <dbReference type="NCBI Taxonomy" id="384"/>
    <lineage>
        <taxon>Bacteria</taxon>
        <taxon>Pseudomonadati</taxon>
        <taxon>Pseudomonadota</taxon>
        <taxon>Alphaproteobacteria</taxon>
        <taxon>Hyphomicrobiales</taxon>
        <taxon>Rhizobiaceae</taxon>
        <taxon>Rhizobium/Agrobacterium group</taxon>
        <taxon>Rhizobium</taxon>
    </lineage>
</organism>
<sequence>MTKKNLSKPRLGRHSSDTPSVNAFTRNALALDLTWLPDMMAVGKPPLTAEAYIQAYLADPAEWYWSTSLLHDSSEIVLKRVLAIIEQARLPDHEKALGQLGAGPLEDMMSDELLDHLQHWLPFTPAMRYALGQVRMSSEPPALQQRLNAMFLR</sequence>
<evidence type="ECO:0000313" key="2">
    <source>
        <dbReference type="Proteomes" id="UP000251166"/>
    </source>
</evidence>
<dbReference type="Proteomes" id="UP000251166">
    <property type="component" value="Chromosome"/>
</dbReference>
<evidence type="ECO:0000313" key="1">
    <source>
        <dbReference type="EMBL" id="AXA41786.1"/>
    </source>
</evidence>
<dbReference type="AlphaFoldDB" id="A0A2Z4YKQ2"/>